<comment type="caution">
    <text evidence="5">The sequence shown here is derived from an EMBL/GenBank/DDBJ whole genome shotgun (WGS) entry which is preliminary data.</text>
</comment>
<evidence type="ECO:0000313" key="5">
    <source>
        <dbReference type="EMBL" id="KAK3201981.1"/>
    </source>
</evidence>
<comment type="function">
    <text evidence="3">Catalyzes two steps in the biosynthesis of the molybdenum cofactor. In the first step, molybdopterin is adenylated. Subsequently, molybdate is inserted into adenylated molybdopterin and AMP is released.</text>
</comment>
<dbReference type="SMART" id="SM00852">
    <property type="entry name" value="MoCF_biosynth"/>
    <property type="match status" value="1"/>
</dbReference>
<dbReference type="AlphaFoldDB" id="A0AAN6RDV5"/>
<dbReference type="GO" id="GO:0005524">
    <property type="term" value="F:ATP binding"/>
    <property type="evidence" value="ECO:0007669"/>
    <property type="project" value="UniProtKB-UniRule"/>
</dbReference>
<comment type="catalytic activity">
    <reaction evidence="3">
        <text>molybdopterin + ATP + H(+) = adenylyl-molybdopterin + diphosphate</text>
        <dbReference type="Rhea" id="RHEA:31331"/>
        <dbReference type="ChEBI" id="CHEBI:15378"/>
        <dbReference type="ChEBI" id="CHEBI:30616"/>
        <dbReference type="ChEBI" id="CHEBI:33019"/>
        <dbReference type="ChEBI" id="CHEBI:58698"/>
        <dbReference type="ChEBI" id="CHEBI:62727"/>
    </reaction>
</comment>
<evidence type="ECO:0000259" key="4">
    <source>
        <dbReference type="SMART" id="SM00852"/>
    </source>
</evidence>
<keyword evidence="3" id="KW-0500">Molybdenum</keyword>
<accession>A0AAN6RDV5</accession>
<dbReference type="GO" id="GO:0061599">
    <property type="term" value="F:molybdopterin molybdotransferase activity"/>
    <property type="evidence" value="ECO:0007669"/>
    <property type="project" value="UniProtKB-UniRule"/>
</dbReference>
<dbReference type="InterPro" id="IPR005110">
    <property type="entry name" value="MoeA_linker/N"/>
</dbReference>
<dbReference type="Pfam" id="PF00994">
    <property type="entry name" value="MoCF_biosynth"/>
    <property type="match status" value="1"/>
</dbReference>
<gene>
    <name evidence="5" type="ORF">GRF29_164g1291886</name>
</gene>
<evidence type="ECO:0000313" key="6">
    <source>
        <dbReference type="Proteomes" id="UP001280581"/>
    </source>
</evidence>
<keyword evidence="3" id="KW-0479">Metal-binding</keyword>
<dbReference type="Gene3D" id="2.40.340.10">
    <property type="entry name" value="MoeA, C-terminal, domain IV"/>
    <property type="match status" value="1"/>
</dbReference>
<dbReference type="GO" id="GO:0006777">
    <property type="term" value="P:Mo-molybdopterin cofactor biosynthetic process"/>
    <property type="evidence" value="ECO:0007669"/>
    <property type="project" value="UniProtKB-UniRule"/>
</dbReference>
<comment type="cofactor">
    <cofactor evidence="3">
        <name>Mg(2+)</name>
        <dbReference type="ChEBI" id="CHEBI:18420"/>
    </cofactor>
</comment>
<dbReference type="GO" id="GO:0061598">
    <property type="term" value="F:molybdopterin adenylyltransferase activity"/>
    <property type="evidence" value="ECO:0007669"/>
    <property type="project" value="UniProtKB-UniRule"/>
</dbReference>
<dbReference type="GO" id="GO:0005829">
    <property type="term" value="C:cytosol"/>
    <property type="evidence" value="ECO:0007669"/>
    <property type="project" value="TreeGrafter"/>
</dbReference>
<dbReference type="SUPFAM" id="SSF63882">
    <property type="entry name" value="MoeA N-terminal region -like"/>
    <property type="match status" value="1"/>
</dbReference>
<dbReference type="Pfam" id="PF03453">
    <property type="entry name" value="MoeA_N"/>
    <property type="match status" value="1"/>
</dbReference>
<keyword evidence="6" id="KW-1185">Reference proteome</keyword>
<protein>
    <recommendedName>
        <fullName evidence="2">molybdopterin adenylyltransferase</fullName>
        <ecNumber evidence="2">2.7.7.75</ecNumber>
    </recommendedName>
</protein>
<evidence type="ECO:0000256" key="1">
    <source>
        <dbReference type="ARBA" id="ARBA00008339"/>
    </source>
</evidence>
<reference evidence="5 6" key="1">
    <citation type="submission" date="2021-02" db="EMBL/GenBank/DDBJ databases">
        <title>Genome assembly of Pseudopithomyces chartarum.</title>
        <authorList>
            <person name="Jauregui R."/>
            <person name="Singh J."/>
            <person name="Voisey C."/>
        </authorList>
    </citation>
    <scope>NUCLEOTIDE SEQUENCE [LARGE SCALE GENOMIC DNA]</scope>
    <source>
        <strain evidence="5 6">AGR01</strain>
    </source>
</reference>
<dbReference type="InterPro" id="IPR036135">
    <property type="entry name" value="MoeA_linker/N_sf"/>
</dbReference>
<keyword evidence="3" id="KW-0460">Magnesium</keyword>
<comment type="similarity">
    <text evidence="1">In the C-terminal section; belongs to the MoeA family.</text>
</comment>
<dbReference type="InterPro" id="IPR036425">
    <property type="entry name" value="MoaB/Mog-like_dom_sf"/>
</dbReference>
<comment type="pathway">
    <text evidence="3">Cofactor biosynthesis; molybdopterin biosynthesis.</text>
</comment>
<dbReference type="EC" id="2.7.7.75" evidence="2"/>
<comment type="similarity">
    <text evidence="3">Belongs to the MoeA family.</text>
</comment>
<evidence type="ECO:0000256" key="3">
    <source>
        <dbReference type="RuleBase" id="RU365090"/>
    </source>
</evidence>
<dbReference type="PANTHER" id="PTHR10192:SF30">
    <property type="entry name" value="MOLYBDOPTERIN ADENYLYLTRANSFERASE"/>
    <property type="match status" value="1"/>
</dbReference>
<dbReference type="Proteomes" id="UP001280581">
    <property type="component" value="Unassembled WGS sequence"/>
</dbReference>
<dbReference type="PANTHER" id="PTHR10192">
    <property type="entry name" value="MOLYBDOPTERIN BIOSYNTHESIS PROTEIN"/>
    <property type="match status" value="1"/>
</dbReference>
<evidence type="ECO:0000256" key="2">
    <source>
        <dbReference type="ARBA" id="ARBA00012509"/>
    </source>
</evidence>
<keyword evidence="3" id="KW-0808">Transferase</keyword>
<comment type="catalytic activity">
    <reaction evidence="3">
        <text>adenylyl-molybdopterin + molybdate = Mo-molybdopterin + AMP + H(+)</text>
        <dbReference type="Rhea" id="RHEA:35047"/>
        <dbReference type="ChEBI" id="CHEBI:15378"/>
        <dbReference type="ChEBI" id="CHEBI:36264"/>
        <dbReference type="ChEBI" id="CHEBI:62727"/>
        <dbReference type="ChEBI" id="CHEBI:71302"/>
        <dbReference type="ChEBI" id="CHEBI:456215"/>
    </reaction>
</comment>
<dbReference type="Gene3D" id="3.40.980.10">
    <property type="entry name" value="MoaB/Mog-like domain"/>
    <property type="match status" value="1"/>
</dbReference>
<sequence length="436" mass="46592">MVMRYSEALGILKQVAVECVERGEGRDIEYVGYEDAIGRIAGQDHLSPIATPPFDISGVEGYAISSVATAKASKKKPITFVVKGTIAVGDEPPDVPPQSGNGIPSCFEMMAGARFPENTSGEVLDACVKLEDVVPTVFGTQKMITVVESIPKNANRRPAGSDLESGHRILAKGETIQSRHIMALASAGFQSIAVCRKLKVAVYSTGNGVIRNGSQAMDANGLFLTAALRELEVGAEFLGVLGDDVDRLSGALSHQTEREEYDAIVTTGALSKGQSNFVLSALNKLNPRIRFHGVSIHPGHPVLFATLPAVHGDMPFFGLPGDAVATAACFRFLVVPFVRQLSGLGNDVPKILRIQQNSGFQDLSKSCPPHSDCFRHGWVQRNERGEEVVALSADQSPGKVSHYTASNCWVHVPRGHSGNCRDTLVYCYAHAPGTSA</sequence>
<feature type="domain" description="MoaB/Mog" evidence="4">
    <location>
        <begin position="201"/>
        <end position="340"/>
    </location>
</feature>
<organism evidence="5 6">
    <name type="scientific">Pseudopithomyces chartarum</name>
    <dbReference type="NCBI Taxonomy" id="1892770"/>
    <lineage>
        <taxon>Eukaryota</taxon>
        <taxon>Fungi</taxon>
        <taxon>Dikarya</taxon>
        <taxon>Ascomycota</taxon>
        <taxon>Pezizomycotina</taxon>
        <taxon>Dothideomycetes</taxon>
        <taxon>Pleosporomycetidae</taxon>
        <taxon>Pleosporales</taxon>
        <taxon>Massarineae</taxon>
        <taxon>Didymosphaeriaceae</taxon>
        <taxon>Pseudopithomyces</taxon>
    </lineage>
</organism>
<dbReference type="Gene3D" id="2.170.190.11">
    <property type="entry name" value="Molybdopterin biosynthesis moea protein, domain 3"/>
    <property type="match status" value="1"/>
</dbReference>
<dbReference type="Gene3D" id="3.90.105.10">
    <property type="entry name" value="Molybdopterin biosynthesis moea protein, domain 2"/>
    <property type="match status" value="1"/>
</dbReference>
<dbReference type="SUPFAM" id="SSF53218">
    <property type="entry name" value="Molybdenum cofactor biosynthesis proteins"/>
    <property type="match status" value="1"/>
</dbReference>
<keyword evidence="3" id="KW-0501">Molybdenum cofactor biosynthesis</keyword>
<dbReference type="InterPro" id="IPR036688">
    <property type="entry name" value="MoeA_C_domain_IV_sf"/>
</dbReference>
<dbReference type="CDD" id="cd00887">
    <property type="entry name" value="MoeA"/>
    <property type="match status" value="1"/>
</dbReference>
<dbReference type="InterPro" id="IPR038987">
    <property type="entry name" value="MoeA-like"/>
</dbReference>
<name>A0AAN6RDV5_9PLEO</name>
<dbReference type="SUPFAM" id="SSF63867">
    <property type="entry name" value="MoeA C-terminal domain-like"/>
    <property type="match status" value="1"/>
</dbReference>
<dbReference type="GO" id="GO:0046872">
    <property type="term" value="F:metal ion binding"/>
    <property type="evidence" value="ECO:0007669"/>
    <property type="project" value="UniProtKB-UniRule"/>
</dbReference>
<proteinExistence type="inferred from homology"/>
<dbReference type="EMBL" id="WVTA01000015">
    <property type="protein sequence ID" value="KAK3201981.1"/>
    <property type="molecule type" value="Genomic_DNA"/>
</dbReference>
<dbReference type="InterPro" id="IPR001453">
    <property type="entry name" value="MoaB/Mog_dom"/>
</dbReference>